<dbReference type="EMBL" id="QNBC01000005">
    <property type="protein sequence ID" value="RKX67995.1"/>
    <property type="molecule type" value="Genomic_DNA"/>
</dbReference>
<protein>
    <recommendedName>
        <fullName evidence="5">Glucose-1-phosphate thymidylyltransferase</fullName>
    </recommendedName>
</protein>
<dbReference type="SUPFAM" id="SSF51161">
    <property type="entry name" value="Trimeric LpxA-like enzymes"/>
    <property type="match status" value="1"/>
</dbReference>
<gene>
    <name evidence="3" type="ORF">DRP44_00875</name>
</gene>
<keyword evidence="2" id="KW-0012">Acyltransferase</keyword>
<evidence type="ECO:0000256" key="2">
    <source>
        <dbReference type="ARBA" id="ARBA00023315"/>
    </source>
</evidence>
<dbReference type="InterPro" id="IPR011004">
    <property type="entry name" value="Trimer_LpxA-like_sf"/>
</dbReference>
<proteinExistence type="predicted"/>
<dbReference type="InterPro" id="IPR050065">
    <property type="entry name" value="GlmU-like"/>
</dbReference>
<sequence>DDVTFKGVNFIEGPCYIGKSSIVDSAKIRPGCSFGKVNRISGEIEHSLFLDYVNKHHDGFIGHSIVGDWVNLGALTTNSDLKNNYHNVKMVINGKTIDTGMLKMGTLIGDFSKTGIGTLINTGTVMGISCNIFGGNVTDKFYPSFSWGNSSTIYSFEKAIDTIRITMRRRDVNLNDKTVEILRNVYKKERG</sequence>
<dbReference type="AlphaFoldDB" id="A0A660SAX2"/>
<evidence type="ECO:0000313" key="3">
    <source>
        <dbReference type="EMBL" id="RKX67995.1"/>
    </source>
</evidence>
<dbReference type="PANTHER" id="PTHR43584:SF9">
    <property type="entry name" value="TRANSFERASE HEXAPEPTIDE REPEAT CONTAINING PROTEIN"/>
    <property type="match status" value="1"/>
</dbReference>
<evidence type="ECO:0008006" key="5">
    <source>
        <dbReference type="Google" id="ProtNLM"/>
    </source>
</evidence>
<reference evidence="3 4" key="1">
    <citation type="submission" date="2018-06" db="EMBL/GenBank/DDBJ databases">
        <title>Extensive metabolic versatility and redundancy in microbially diverse, dynamic hydrothermal sediments.</title>
        <authorList>
            <person name="Dombrowski N."/>
            <person name="Teske A."/>
            <person name="Baker B.J."/>
        </authorList>
    </citation>
    <scope>NUCLEOTIDE SEQUENCE [LARGE SCALE GENOMIC DNA]</scope>
    <source>
        <strain evidence="3">B35_G9</strain>
    </source>
</reference>
<accession>A0A660SAX2</accession>
<keyword evidence="1" id="KW-0808">Transferase</keyword>
<name>A0A660SAX2_UNCT6</name>
<feature type="non-terminal residue" evidence="3">
    <location>
        <position position="1"/>
    </location>
</feature>
<dbReference type="Proteomes" id="UP000282321">
    <property type="component" value="Unassembled WGS sequence"/>
</dbReference>
<dbReference type="GO" id="GO:0016746">
    <property type="term" value="F:acyltransferase activity"/>
    <property type="evidence" value="ECO:0007669"/>
    <property type="project" value="UniProtKB-KW"/>
</dbReference>
<evidence type="ECO:0000313" key="4">
    <source>
        <dbReference type="Proteomes" id="UP000282321"/>
    </source>
</evidence>
<dbReference type="PANTHER" id="PTHR43584">
    <property type="entry name" value="NUCLEOTIDYL TRANSFERASE"/>
    <property type="match status" value="1"/>
</dbReference>
<evidence type="ECO:0000256" key="1">
    <source>
        <dbReference type="ARBA" id="ARBA00022679"/>
    </source>
</evidence>
<dbReference type="GO" id="GO:0016779">
    <property type="term" value="F:nucleotidyltransferase activity"/>
    <property type="evidence" value="ECO:0007669"/>
    <property type="project" value="UniProtKB-ARBA"/>
</dbReference>
<dbReference type="Gene3D" id="2.160.10.10">
    <property type="entry name" value="Hexapeptide repeat proteins"/>
    <property type="match status" value="1"/>
</dbReference>
<dbReference type="InterPro" id="IPR023917">
    <property type="entry name" value="Bifunctiontional_GlmU_bac-type"/>
</dbReference>
<organism evidence="3 4">
    <name type="scientific">candidate division TA06 bacterium</name>
    <dbReference type="NCBI Taxonomy" id="2250710"/>
    <lineage>
        <taxon>Bacteria</taxon>
        <taxon>Bacteria division TA06</taxon>
    </lineage>
</organism>
<comment type="caution">
    <text evidence="3">The sequence shown here is derived from an EMBL/GenBank/DDBJ whole genome shotgun (WGS) entry which is preliminary data.</text>
</comment>
<dbReference type="NCBIfam" id="TIGR03991">
    <property type="entry name" value="alt_bact_glmU"/>
    <property type="match status" value="1"/>
</dbReference>